<feature type="active site" description="For nuclease activity" evidence="15">
    <location>
        <position position="1001"/>
    </location>
</feature>
<comment type="subunit">
    <text evidence="15">Heterotrimer of RecB, RecC and RecD. All subunits contribute to DNA-binding. Interacts with RecA.</text>
</comment>
<evidence type="ECO:0000256" key="5">
    <source>
        <dbReference type="ARBA" id="ARBA00022801"/>
    </source>
</evidence>
<comment type="caution">
    <text evidence="20">The sequence shown here is derived from an EMBL/GenBank/DDBJ whole genome shotgun (WGS) entry which is preliminary data.</text>
</comment>
<keyword evidence="21" id="KW-1185">Reference proteome</keyword>
<dbReference type="GO" id="GO:0000724">
    <property type="term" value="P:double-strand break repair via homologous recombination"/>
    <property type="evidence" value="ECO:0007669"/>
    <property type="project" value="UniProtKB-UniRule"/>
</dbReference>
<keyword evidence="4 15" id="KW-0227">DNA damage</keyword>
<dbReference type="RefSeq" id="WP_094453237.1">
    <property type="nucleotide sequence ID" value="NZ_NMVJ01000006.1"/>
</dbReference>
<keyword evidence="2 15" id="KW-0479">Metal-binding</keyword>
<evidence type="ECO:0000256" key="16">
    <source>
        <dbReference type="PROSITE-ProRule" id="PRU00560"/>
    </source>
</evidence>
<feature type="binding site" evidence="16">
    <location>
        <begin position="27"/>
        <end position="34"/>
    </location>
    <ligand>
        <name>ATP</name>
        <dbReference type="ChEBI" id="CHEBI:30616"/>
    </ligand>
</feature>
<keyword evidence="6 15" id="KW-0347">Helicase</keyword>
<dbReference type="PANTHER" id="PTHR11070:SF23">
    <property type="entry name" value="RECBCD ENZYME SUBUNIT RECB"/>
    <property type="match status" value="1"/>
</dbReference>
<keyword evidence="8 15" id="KW-0067">ATP-binding</keyword>
<comment type="catalytic activity">
    <reaction evidence="14 15">
        <text>ATP + H2O = ADP + phosphate + H(+)</text>
        <dbReference type="Rhea" id="RHEA:13065"/>
        <dbReference type="ChEBI" id="CHEBI:15377"/>
        <dbReference type="ChEBI" id="CHEBI:15378"/>
        <dbReference type="ChEBI" id="CHEBI:30616"/>
        <dbReference type="ChEBI" id="CHEBI:43474"/>
        <dbReference type="ChEBI" id="CHEBI:456216"/>
        <dbReference type="EC" id="5.6.2.4"/>
    </reaction>
</comment>
<evidence type="ECO:0000256" key="11">
    <source>
        <dbReference type="ARBA" id="ARBA00023204"/>
    </source>
</evidence>
<evidence type="ECO:0000256" key="15">
    <source>
        <dbReference type="HAMAP-Rule" id="MF_01485"/>
    </source>
</evidence>
<evidence type="ECO:0000256" key="2">
    <source>
        <dbReference type="ARBA" id="ARBA00022723"/>
    </source>
</evidence>
<keyword evidence="10 15" id="KW-0238">DNA-binding</keyword>
<evidence type="ECO:0000259" key="19">
    <source>
        <dbReference type="PROSITE" id="PS51217"/>
    </source>
</evidence>
<keyword evidence="7 15" id="KW-0269">Exonuclease</keyword>
<evidence type="ECO:0000259" key="18">
    <source>
        <dbReference type="PROSITE" id="PS51198"/>
    </source>
</evidence>
<feature type="region of interest" description="Nuclease activity, interacts with RecD and RecA" evidence="15">
    <location>
        <begin position="779"/>
        <end position="1112"/>
    </location>
</feature>
<organism evidence="20 21">
    <name type="scientific">Parenemella sanctibonifatiensis</name>
    <dbReference type="NCBI Taxonomy" id="2016505"/>
    <lineage>
        <taxon>Bacteria</taxon>
        <taxon>Bacillati</taxon>
        <taxon>Actinomycetota</taxon>
        <taxon>Actinomycetes</taxon>
        <taxon>Propionibacteriales</taxon>
        <taxon>Propionibacteriaceae</taxon>
        <taxon>Parenemella</taxon>
    </lineage>
</organism>
<feature type="domain" description="UvrD-like helicase C-terminal" evidence="19">
    <location>
        <begin position="342"/>
        <end position="617"/>
    </location>
</feature>
<feature type="region of interest" description="Disordered" evidence="17">
    <location>
        <begin position="744"/>
        <end position="764"/>
    </location>
</feature>
<evidence type="ECO:0000256" key="14">
    <source>
        <dbReference type="ARBA" id="ARBA00048988"/>
    </source>
</evidence>
<keyword evidence="5 15" id="KW-0378">Hydrolase</keyword>
<comment type="similarity">
    <text evidence="15">Belongs to the helicase family. UvrD subfamily.</text>
</comment>
<dbReference type="Gene3D" id="1.10.486.10">
    <property type="entry name" value="PCRA, domain 4"/>
    <property type="match status" value="1"/>
</dbReference>
<evidence type="ECO:0000256" key="17">
    <source>
        <dbReference type="SAM" id="MobiDB-lite"/>
    </source>
</evidence>
<accession>A0A255EN74</accession>
<dbReference type="Gene3D" id="3.90.320.10">
    <property type="match status" value="1"/>
</dbReference>
<keyword evidence="11 15" id="KW-0234">DNA repair</keyword>
<dbReference type="AlphaFoldDB" id="A0A255EN74"/>
<proteinExistence type="inferred from homology"/>
<feature type="binding site" evidence="15">
    <location>
        <position position="1001"/>
    </location>
    <ligand>
        <name>Mg(2+)</name>
        <dbReference type="ChEBI" id="CHEBI:18420"/>
    </ligand>
</feature>
<dbReference type="PROSITE" id="PS51217">
    <property type="entry name" value="UVRD_HELICASE_CTER"/>
    <property type="match status" value="1"/>
</dbReference>
<dbReference type="InterPro" id="IPR027417">
    <property type="entry name" value="P-loop_NTPase"/>
</dbReference>
<dbReference type="GO" id="GO:0005829">
    <property type="term" value="C:cytosol"/>
    <property type="evidence" value="ECO:0007669"/>
    <property type="project" value="TreeGrafter"/>
</dbReference>
<comment type="catalytic activity">
    <reaction evidence="15">
        <text>Exonucleolytic cleavage (in the presence of ATP) in either 5'- to 3'- or 3'- to 5'-direction to yield 5'-phosphooligonucleotides.</text>
        <dbReference type="EC" id="3.1.11.5"/>
    </reaction>
</comment>
<keyword evidence="3 15" id="KW-0547">Nucleotide-binding</keyword>
<sequence>MTSAPVLHPTSFDLAGELPTGTTVLEASAGTGKTYAIAALATRIVAEGRATLPQIMIATFSTAATSELRDRVRALMREMEHHLAADGLPEAPLPRLLCDVDPGERQRRLDRLRAALASFDRATIETTHGFCSGMLRGLGVYADADPQSTLAAELTELARVTADDLFLQRWGNSSDLPAFTVATARHLAAEAIKARSVALAPGQHPVREGFVNAVRSRVESRRRRAGLQSYDDLLLDLQTTLAAPTIGEAAAQRIADRFPVVLVDEFQDTDPVQWDILRTAFHGRSTLVLIGDPKQAIYAFRGAEVNSYLEATQLPGVRHATLDTNWRSDAALVSALGTFLNGADLGDSRIRVRHVQAAQPSSRLQRGEADAAPVRLRVHRPLEGNSSRRAVDADVVEQILGLLSGHTLTSGSDDSARERPLEPQDIAVLVGSNKRATAITRSLTAAGIAAVQFGADSPFTSPAAEDWRTLIDALENPQANAVRTLAMTPFFGWRWQDLATADEAALAELSSTVQEWAAALHGSGIGGLWHAIQRFQPHHGPYAELVLEQRVDPDTRWFTDAQQLASELIGGETHHASTAAELRDRLDRGKQVEDGIKAQLSDDTPGVNVMTIHRSKGLEFPVVLLPDLCEGWGWDKAKDTKVVKVHVEGTRVMDLGGGQRSAQYQAQAQQEDHGERLRKAYVALTRARSQVVLWWAQTGNLGSSPLHRLLTREPDGPVPVPADAAGIPPARLQQAQAWAEVSSVPLGPPAPTSLGGSHEPSGEHHEVHARPFTRWIDHTWRRTSYSGLTADAHHDVPTVVDAPVAEPGSGGMDEPETSVAAGPDLPAPWYEASPMAELPGGTEFGLIVHEICEHLDLSAAATPTEQADLMTAAVTAHLHRHPIADLTADELAPPLLQVMRTPLGPVAEGVSLAEVTSRDRLAELDFEMPLGGPDGSTPAPAATLAAIADLLRSELPAQDPLVHYADDLATLPGADDALRGYLTGSIDIVLRTPTGRFVVADYKTNRLAPPGTDLTFAHYTMSAMATAMRSSHYPLQALLYQAALHRFLRWRLPDYDPERHLGGVLYLFVRGMAGPDTPTADGLPAGVMSWQPPVSIAVGISDLLAAHPGGAA</sequence>
<dbReference type="EC" id="5.6.2.4" evidence="15"/>
<dbReference type="CDD" id="cd22352">
    <property type="entry name" value="RecB_C-like"/>
    <property type="match status" value="1"/>
</dbReference>
<dbReference type="InterPro" id="IPR011604">
    <property type="entry name" value="PDDEXK-like_dom_sf"/>
</dbReference>
<dbReference type="GO" id="GO:0009338">
    <property type="term" value="C:exodeoxyribonuclease V complex"/>
    <property type="evidence" value="ECO:0007669"/>
    <property type="project" value="TreeGrafter"/>
</dbReference>
<dbReference type="Gene3D" id="3.40.50.300">
    <property type="entry name" value="P-loop containing nucleotide triphosphate hydrolases"/>
    <property type="match status" value="2"/>
</dbReference>
<evidence type="ECO:0000313" key="21">
    <source>
        <dbReference type="Proteomes" id="UP000216300"/>
    </source>
</evidence>
<dbReference type="Pfam" id="PF12705">
    <property type="entry name" value="PDDEXK_1"/>
    <property type="match status" value="1"/>
</dbReference>
<protein>
    <recommendedName>
        <fullName evidence="15">RecBCD enzyme subunit RecB</fullName>
        <ecNumber evidence="15">3.1.11.5</ecNumber>
        <ecNumber evidence="15">5.6.2.4</ecNumber>
    </recommendedName>
    <alternativeName>
        <fullName evidence="15">DNA 3'-5' helicase subunit RecB</fullName>
    </alternativeName>
    <alternativeName>
        <fullName evidence="15">Exonuclease V subunit RecB</fullName>
        <shortName evidence="15">ExoV subunit RecB</shortName>
    </alternativeName>
    <alternativeName>
        <fullName evidence="15">Helicase/nuclease RecBCD subunit RecB</fullName>
    </alternativeName>
</protein>
<comment type="domain">
    <text evidence="15">The C-terminal domain has nuclease activity and interacts with RecD. It interacts with RecA, facilitating its loading onto ssDNA.</text>
</comment>
<dbReference type="GO" id="GO:0003677">
    <property type="term" value="F:DNA binding"/>
    <property type="evidence" value="ECO:0007669"/>
    <property type="project" value="UniProtKB-UniRule"/>
</dbReference>
<evidence type="ECO:0000256" key="1">
    <source>
        <dbReference type="ARBA" id="ARBA00022722"/>
    </source>
</evidence>
<dbReference type="Proteomes" id="UP000216300">
    <property type="component" value="Unassembled WGS sequence"/>
</dbReference>
<feature type="domain" description="UvrD-like helicase ATP-binding" evidence="18">
    <location>
        <begin position="6"/>
        <end position="329"/>
    </location>
</feature>
<evidence type="ECO:0000256" key="9">
    <source>
        <dbReference type="ARBA" id="ARBA00022842"/>
    </source>
</evidence>
<dbReference type="PANTHER" id="PTHR11070">
    <property type="entry name" value="UVRD / RECB / PCRA DNA HELICASE FAMILY MEMBER"/>
    <property type="match status" value="1"/>
</dbReference>
<evidence type="ECO:0000256" key="13">
    <source>
        <dbReference type="ARBA" id="ARBA00034617"/>
    </source>
</evidence>
<evidence type="ECO:0000256" key="6">
    <source>
        <dbReference type="ARBA" id="ARBA00022806"/>
    </source>
</evidence>
<dbReference type="SUPFAM" id="SSF52540">
    <property type="entry name" value="P-loop containing nucleoside triphosphate hydrolases"/>
    <property type="match status" value="1"/>
</dbReference>
<evidence type="ECO:0000256" key="8">
    <source>
        <dbReference type="ARBA" id="ARBA00022840"/>
    </source>
</evidence>
<gene>
    <name evidence="15" type="primary">recB</name>
    <name evidence="20" type="ORF">CGZ91_05350</name>
</gene>
<feature type="binding site" evidence="15">
    <location>
        <position position="987"/>
    </location>
    <ligand>
        <name>Mg(2+)</name>
        <dbReference type="ChEBI" id="CHEBI:18420"/>
    </ligand>
</feature>
<dbReference type="Pfam" id="PF00580">
    <property type="entry name" value="UvrD-helicase"/>
    <property type="match status" value="1"/>
</dbReference>
<dbReference type="GO" id="GO:0016887">
    <property type="term" value="F:ATP hydrolysis activity"/>
    <property type="evidence" value="ECO:0007669"/>
    <property type="project" value="RHEA"/>
</dbReference>
<dbReference type="InterPro" id="IPR014017">
    <property type="entry name" value="DNA_helicase_UvrD-like_C"/>
</dbReference>
<evidence type="ECO:0000256" key="4">
    <source>
        <dbReference type="ARBA" id="ARBA00022763"/>
    </source>
</evidence>
<keyword evidence="1 15" id="KW-0540">Nuclease</keyword>
<dbReference type="GO" id="GO:0000287">
    <property type="term" value="F:magnesium ion binding"/>
    <property type="evidence" value="ECO:0007669"/>
    <property type="project" value="UniProtKB-UniRule"/>
</dbReference>
<dbReference type="Pfam" id="PF13361">
    <property type="entry name" value="UvrD_C"/>
    <property type="match status" value="1"/>
</dbReference>
<name>A0A255EN74_9ACTN</name>
<dbReference type="InterPro" id="IPR014016">
    <property type="entry name" value="UvrD-like_ATP-bd"/>
</dbReference>
<dbReference type="OrthoDB" id="9810135at2"/>
<comment type="cofactor">
    <cofactor evidence="15">
        <name>Mg(2+)</name>
        <dbReference type="ChEBI" id="CHEBI:18420"/>
    </cofactor>
    <text evidence="15">Binds 1 Mg(2+) ion per subunit.</text>
</comment>
<evidence type="ECO:0000256" key="10">
    <source>
        <dbReference type="ARBA" id="ARBA00023125"/>
    </source>
</evidence>
<dbReference type="InterPro" id="IPR000212">
    <property type="entry name" value="DNA_helicase_UvrD/REP"/>
</dbReference>
<evidence type="ECO:0000256" key="12">
    <source>
        <dbReference type="ARBA" id="ARBA00023235"/>
    </source>
</evidence>
<reference evidence="20 21" key="1">
    <citation type="submission" date="2017-07" db="EMBL/GenBank/DDBJ databases">
        <title>Draft whole genome sequences of clinical Proprionibacteriaceae strains.</title>
        <authorList>
            <person name="Bernier A.-M."/>
            <person name="Bernard K."/>
            <person name="Domingo M.-C."/>
        </authorList>
    </citation>
    <scope>NUCLEOTIDE SEQUENCE [LARGE SCALE GENOMIC DNA]</scope>
    <source>
        <strain evidence="20 21">NML 150081</strain>
    </source>
</reference>
<dbReference type="InterPro" id="IPR011335">
    <property type="entry name" value="Restrct_endonuc-II-like"/>
</dbReference>
<feature type="binding site" evidence="15">
    <location>
        <position position="849"/>
    </location>
    <ligand>
        <name>Mg(2+)</name>
        <dbReference type="ChEBI" id="CHEBI:18420"/>
    </ligand>
</feature>
<dbReference type="SUPFAM" id="SSF52980">
    <property type="entry name" value="Restriction endonuclease-like"/>
    <property type="match status" value="1"/>
</dbReference>
<feature type="region of interest" description="DNA-binding and helicase activity, interacts with RecC" evidence="15">
    <location>
        <begin position="1"/>
        <end position="766"/>
    </location>
</feature>
<dbReference type="GO" id="GO:0043138">
    <property type="term" value="F:3'-5' DNA helicase activity"/>
    <property type="evidence" value="ECO:0007669"/>
    <property type="project" value="UniProtKB-UniRule"/>
</dbReference>
<dbReference type="GO" id="GO:0005524">
    <property type="term" value="F:ATP binding"/>
    <property type="evidence" value="ECO:0007669"/>
    <property type="project" value="UniProtKB-UniRule"/>
</dbReference>
<dbReference type="HAMAP" id="MF_01485">
    <property type="entry name" value="RecB"/>
    <property type="match status" value="1"/>
</dbReference>
<evidence type="ECO:0000256" key="7">
    <source>
        <dbReference type="ARBA" id="ARBA00022839"/>
    </source>
</evidence>
<dbReference type="EC" id="3.1.11.5" evidence="15"/>
<dbReference type="InterPro" id="IPR038726">
    <property type="entry name" value="PDDEXK_AddAB-type"/>
</dbReference>
<comment type="domain">
    <text evidence="15">The N-terminal DNA-binding domain is a ssDNA-dependent ATPase and has ATP-dependent 3'-5' helicase function. This domain interacts with RecC.</text>
</comment>
<dbReference type="PROSITE" id="PS51198">
    <property type="entry name" value="UVRD_HELICASE_ATP_BIND"/>
    <property type="match status" value="1"/>
</dbReference>
<comment type="function">
    <text evidence="15">A helicase/nuclease that prepares dsDNA breaks (DSB) for recombinational DNA repair. Binds to DSBs and unwinds DNA via a highly rapid and processive ATP-dependent bidirectional helicase activity. Unwinds dsDNA until it encounters a Chi (crossover hotspot instigator) sequence from the 3' direction. Cuts ssDNA a few nucleotides 3' to the Chi site. The properties and activities of the enzyme are changed at Chi. The Chi-altered holoenzyme produces a long 3'-ssDNA overhang and facilitates RecA-binding to the ssDNA for homologous DNA recombination and repair. Holoenzyme degrades any linearized DNA that is unable to undergo homologous recombination. In the holoenzyme this subunit contributes ATPase, 3'-5' helicase, exonuclease activity and loads RecA onto ssDNA.</text>
</comment>
<dbReference type="EMBL" id="NMVJ01000006">
    <property type="protein sequence ID" value="OYN90912.1"/>
    <property type="molecule type" value="Genomic_DNA"/>
</dbReference>
<evidence type="ECO:0000313" key="20">
    <source>
        <dbReference type="EMBL" id="OYN90912.1"/>
    </source>
</evidence>
<dbReference type="GO" id="GO:0008854">
    <property type="term" value="F:exodeoxyribonuclease V activity"/>
    <property type="evidence" value="ECO:0007669"/>
    <property type="project" value="UniProtKB-EC"/>
</dbReference>
<evidence type="ECO:0000256" key="3">
    <source>
        <dbReference type="ARBA" id="ARBA00022741"/>
    </source>
</evidence>
<keyword evidence="9 15" id="KW-0460">Magnesium</keyword>
<dbReference type="InterPro" id="IPR004586">
    <property type="entry name" value="RecB"/>
</dbReference>
<comment type="miscellaneous">
    <text evidence="15">In the RecBCD complex, RecB has a slow 3'-5' helicase, an exonuclease activity and loads RecA onto ssDNA, RecD has a fast 5'-3' helicase activity, while RecC stimulates the ATPase and processivity of the RecB helicase and contributes to recognition of the Chi site.</text>
</comment>
<comment type="catalytic activity">
    <reaction evidence="13 15">
        <text>Couples ATP hydrolysis with the unwinding of duplex DNA by translocating in the 3'-5' direction.</text>
        <dbReference type="EC" id="5.6.2.4"/>
    </reaction>
</comment>
<keyword evidence="12 15" id="KW-0413">Isomerase</keyword>